<reference evidence="2 3" key="1">
    <citation type="journal article" date="2012" name="MBio">
        <title>Comparative genome analysis of three eukaryotic parasites with differing abilities to transform leukocytes reveals key mediators of Theileria-induced leukocyte transformation.</title>
        <authorList>
            <person name="Hayashida K."/>
            <person name="Hara Y."/>
            <person name="Abe T."/>
            <person name="Yamasaki C."/>
            <person name="Toyoda A."/>
            <person name="Kosuge T."/>
            <person name="Suzuki Y."/>
            <person name="Sato Y."/>
            <person name="Kawashima S."/>
            <person name="Katayama T."/>
            <person name="Wakaguri H."/>
            <person name="Inoue N."/>
            <person name="Homma K."/>
            <person name="Tada-Umezaki M."/>
            <person name="Yagi Y."/>
            <person name="Fujii Y."/>
            <person name="Habara T."/>
            <person name="Kanehisa M."/>
            <person name="Watanabe H."/>
            <person name="Ito K."/>
            <person name="Gojobori T."/>
            <person name="Sugawara H."/>
            <person name="Imanishi T."/>
            <person name="Weir W."/>
            <person name="Gardner M."/>
            <person name="Pain A."/>
            <person name="Shiels B."/>
            <person name="Hattori M."/>
            <person name="Nene V."/>
            <person name="Sugimoto C."/>
        </authorList>
    </citation>
    <scope>NUCLEOTIDE SEQUENCE [LARGE SCALE GENOMIC DNA]</scope>
    <source>
        <strain evidence="2 3">Shintoku</strain>
    </source>
</reference>
<sequence length="333" mass="38732">MVGKSRVQYFTNYTHTPDVLDRFKHVESSFNNKAGSDDYDLYFETTKAQKRTSDSKDAEHSLDDYSLENVESALMQFVPEYIANSKEDTSDTFMTPGQCFFLENKDKLMETVKKRYHEEKNALKNKVDGGSEGEDVYSLLLNYDFNEESYGSYGSEYTQTRKKEHLWDYNSNTLSITRYRTDSVIKIFREPVELIKGVMPTIQQIVEILEQERLVDVSVMDMDKCERRDQGLYVIIATGATPEHCRLVSTVDNGESRRVGRMLYNVIIDLEIPFVSKISYCCRSRNDEWIVSHLGPLSVHLMTEEVRKRYSLEEFWSEHYSTRSGASLQNLIE</sequence>
<evidence type="ECO:0000313" key="2">
    <source>
        <dbReference type="EMBL" id="BAM41712.1"/>
    </source>
</evidence>
<evidence type="ECO:0000313" key="3">
    <source>
        <dbReference type="Proteomes" id="UP000003786"/>
    </source>
</evidence>
<dbReference type="InterPro" id="IPR004394">
    <property type="entry name" value="Iojap/RsfS/C7orf30"/>
</dbReference>
<dbReference type="SUPFAM" id="SSF81301">
    <property type="entry name" value="Nucleotidyltransferase"/>
    <property type="match status" value="1"/>
</dbReference>
<keyword evidence="3" id="KW-1185">Reference proteome</keyword>
<proteinExistence type="inferred from homology"/>
<dbReference type="PANTHER" id="PTHR21043">
    <property type="entry name" value="IOJAP SUPERFAMILY ORTHOLOG"/>
    <property type="match status" value="1"/>
</dbReference>
<dbReference type="eggNOG" id="ENOG502SNSG">
    <property type="taxonomic scope" value="Eukaryota"/>
</dbReference>
<dbReference type="Gene3D" id="3.30.460.10">
    <property type="entry name" value="Beta Polymerase, domain 2"/>
    <property type="match status" value="1"/>
</dbReference>
<dbReference type="InterPro" id="IPR043519">
    <property type="entry name" value="NT_sf"/>
</dbReference>
<dbReference type="GO" id="GO:0017148">
    <property type="term" value="P:negative regulation of translation"/>
    <property type="evidence" value="ECO:0007669"/>
    <property type="project" value="TreeGrafter"/>
</dbReference>
<dbReference type="Pfam" id="PF02410">
    <property type="entry name" value="RsfS"/>
    <property type="match status" value="1"/>
</dbReference>
<dbReference type="Proteomes" id="UP000003786">
    <property type="component" value="Chromosome 4"/>
</dbReference>
<dbReference type="VEuPathDB" id="PiroplasmaDB:TOT_040000093"/>
<dbReference type="RefSeq" id="XP_009692013.1">
    <property type="nucleotide sequence ID" value="XM_009693718.1"/>
</dbReference>
<dbReference type="PANTHER" id="PTHR21043:SF0">
    <property type="entry name" value="MITOCHONDRIAL ASSEMBLY OF RIBOSOMAL LARGE SUBUNIT PROTEIN 1"/>
    <property type="match status" value="1"/>
</dbReference>
<dbReference type="OMA" id="PEYIANS"/>
<evidence type="ECO:0000256" key="1">
    <source>
        <dbReference type="ARBA" id="ARBA00010574"/>
    </source>
</evidence>
<dbReference type="GeneID" id="20716192"/>
<dbReference type="GO" id="GO:0043023">
    <property type="term" value="F:ribosomal large subunit binding"/>
    <property type="evidence" value="ECO:0007669"/>
    <property type="project" value="TreeGrafter"/>
</dbReference>
<dbReference type="OrthoDB" id="21330at2759"/>
<protein>
    <submittedName>
        <fullName evidence="2">Uncharacterized protein</fullName>
    </submittedName>
</protein>
<gene>
    <name evidence="2" type="ORF">TOT_040000093</name>
</gene>
<accession>J4CDT7</accession>
<dbReference type="EMBL" id="AP011949">
    <property type="protein sequence ID" value="BAM41712.1"/>
    <property type="molecule type" value="Genomic_DNA"/>
</dbReference>
<comment type="similarity">
    <text evidence="1">Belongs to the Iojap/RsfS family.</text>
</comment>
<organism evidence="2 3">
    <name type="scientific">Theileria orientalis strain Shintoku</name>
    <dbReference type="NCBI Taxonomy" id="869250"/>
    <lineage>
        <taxon>Eukaryota</taxon>
        <taxon>Sar</taxon>
        <taxon>Alveolata</taxon>
        <taxon>Apicomplexa</taxon>
        <taxon>Aconoidasida</taxon>
        <taxon>Piroplasmida</taxon>
        <taxon>Theileriidae</taxon>
        <taxon>Theileria</taxon>
    </lineage>
</organism>
<dbReference type="KEGG" id="tot:TOT_040000093"/>
<dbReference type="GO" id="GO:0090071">
    <property type="term" value="P:negative regulation of ribosome biogenesis"/>
    <property type="evidence" value="ECO:0007669"/>
    <property type="project" value="TreeGrafter"/>
</dbReference>
<dbReference type="AlphaFoldDB" id="J4CDT7"/>
<name>J4CDT7_THEOR</name>